<feature type="transmembrane region" description="Helical" evidence="1">
    <location>
        <begin position="21"/>
        <end position="49"/>
    </location>
</feature>
<organism evidence="2 3">
    <name type="scientific">Rhodonia placenta</name>
    <dbReference type="NCBI Taxonomy" id="104341"/>
    <lineage>
        <taxon>Eukaryota</taxon>
        <taxon>Fungi</taxon>
        <taxon>Dikarya</taxon>
        <taxon>Basidiomycota</taxon>
        <taxon>Agaricomycotina</taxon>
        <taxon>Agaricomycetes</taxon>
        <taxon>Polyporales</taxon>
        <taxon>Adustoporiaceae</taxon>
        <taxon>Rhodonia</taxon>
    </lineage>
</organism>
<dbReference type="PANTHER" id="PTHR34391">
    <property type="entry name" value="UPF0658 GOLGI APPARATUS MEMBRANE PROTEIN C1952.10C-RELATED"/>
    <property type="match status" value="1"/>
</dbReference>
<dbReference type="Proteomes" id="UP000639403">
    <property type="component" value="Unassembled WGS sequence"/>
</dbReference>
<keyword evidence="1" id="KW-1133">Transmembrane helix</keyword>
<dbReference type="GO" id="GO:0005794">
    <property type="term" value="C:Golgi apparatus"/>
    <property type="evidence" value="ECO:0007669"/>
    <property type="project" value="TreeGrafter"/>
</dbReference>
<gene>
    <name evidence="2" type="ORF">IEO21_05001</name>
</gene>
<reference evidence="2" key="2">
    <citation type="journal article" name="Front. Microbiol.">
        <title>Degradative Capacity of Two Strains of Rhodonia placenta: From Phenotype to Genotype.</title>
        <authorList>
            <person name="Kolle M."/>
            <person name="Horta M.A.C."/>
            <person name="Nowrousian M."/>
            <person name="Ohm R.A."/>
            <person name="Benz J.P."/>
            <person name="Pilgard A."/>
        </authorList>
    </citation>
    <scope>NUCLEOTIDE SEQUENCE</scope>
    <source>
        <strain evidence="2">FPRL280</strain>
    </source>
</reference>
<feature type="transmembrane region" description="Helical" evidence="1">
    <location>
        <begin position="406"/>
        <end position="428"/>
    </location>
</feature>
<evidence type="ECO:0000313" key="3">
    <source>
        <dbReference type="Proteomes" id="UP000639403"/>
    </source>
</evidence>
<feature type="transmembrane region" description="Helical" evidence="1">
    <location>
        <begin position="372"/>
        <end position="394"/>
    </location>
</feature>
<accession>A0A8H7P2Q9</accession>
<dbReference type="InterPro" id="IPR040410">
    <property type="entry name" value="UPF0658_Golgi"/>
</dbReference>
<feature type="transmembrane region" description="Helical" evidence="1">
    <location>
        <begin position="304"/>
        <end position="322"/>
    </location>
</feature>
<keyword evidence="1" id="KW-0812">Transmembrane</keyword>
<dbReference type="AlphaFoldDB" id="A0A8H7P2Q9"/>
<evidence type="ECO:0000313" key="2">
    <source>
        <dbReference type="EMBL" id="KAF9814638.1"/>
    </source>
</evidence>
<dbReference type="EMBL" id="JADOXO010000083">
    <property type="protein sequence ID" value="KAF9814638.1"/>
    <property type="molecule type" value="Genomic_DNA"/>
</dbReference>
<reference evidence="2" key="1">
    <citation type="submission" date="2020-11" db="EMBL/GenBank/DDBJ databases">
        <authorList>
            <person name="Koelle M."/>
            <person name="Horta M.A.C."/>
            <person name="Nowrousian M."/>
            <person name="Ohm R.A."/>
            <person name="Benz P."/>
            <person name="Pilgard A."/>
        </authorList>
    </citation>
    <scope>NUCLEOTIDE SEQUENCE</scope>
    <source>
        <strain evidence="2">FPRL280</strain>
    </source>
</reference>
<dbReference type="PANTHER" id="PTHR34391:SF1">
    <property type="entry name" value="UPF0658 GOLGI APPARATUS MEMBRANE PROTEIN C1952.10C-RELATED"/>
    <property type="match status" value="1"/>
</dbReference>
<protein>
    <submittedName>
        <fullName evidence="2">Uncharacterized protein</fullName>
    </submittedName>
</protein>
<keyword evidence="1" id="KW-0472">Membrane</keyword>
<sequence>MFALAGKLFITRAKELYCRLTLTRIGVIFLVLTCVHCFALGGIQIALLLGDIRAFSLLEDIVYTAQVPLDAVSVLKISHGEYTLMLCTEIPVVANGVSSCELVYSSVGVTTTSTLPRREEDPSFTRRTLQASSIVPSKNSTGGVDGVDMTYTEGGSSNTVFLSQQCARSVIYAGEVMGAYKYEDAALIGAQFWLFIISIIAIICSSIPQILAVSFTRVVATMWSAYSVWHTQHYRSNFEHIIVALDTPCHFNFFPTHWKTRTALNITDLVLNITALAFTAYLGRRLIKMYTAFTLRRVGPPPEVLSLFFTVCAIGLWITWLMQGTIGKMTNLTNVHFPHGSHWYAASGTYQLYKLMRGRIQGWFAVRREMKLAMGLFLALCFTYIAAWSVMFASQVYRFTFLQWEFFSSVTVVSFLVLISTGIFGVLCRINFGRGLAHYLHVESVLAQEDFAPEVFPNEMEAPKRVSRASIGSSPSSTLKRDINWDPFQADGLDHSPVIVIDLNYEPQKHV</sequence>
<comment type="caution">
    <text evidence="2">The sequence shown here is derived from an EMBL/GenBank/DDBJ whole genome shotgun (WGS) entry which is preliminary data.</text>
</comment>
<name>A0A8H7P2Q9_9APHY</name>
<evidence type="ECO:0000256" key="1">
    <source>
        <dbReference type="SAM" id="Phobius"/>
    </source>
</evidence>
<proteinExistence type="predicted"/>
<feature type="transmembrane region" description="Helical" evidence="1">
    <location>
        <begin position="263"/>
        <end position="283"/>
    </location>
</feature>